<dbReference type="InterPro" id="IPR045865">
    <property type="entry name" value="ACT-like_dom_sf"/>
</dbReference>
<dbReference type="UniPathway" id="UPA00034">
    <property type="reaction ID" value="UER00015"/>
</dbReference>
<gene>
    <name evidence="12" type="ORF">DWW18_09295</name>
    <name evidence="14" type="ORF">DWZ68_17085</name>
    <name evidence="13" type="ORF">DXA50_06435</name>
</gene>
<dbReference type="EMBL" id="QRPV01000037">
    <property type="protein sequence ID" value="RHM39209.1"/>
    <property type="molecule type" value="Genomic_DNA"/>
</dbReference>
<dbReference type="STRING" id="1121130.GCA_000519105_01895"/>
<evidence type="ECO:0000256" key="4">
    <source>
        <dbReference type="ARBA" id="ARBA00022741"/>
    </source>
</evidence>
<dbReference type="GO" id="GO:0005524">
    <property type="term" value="F:ATP binding"/>
    <property type="evidence" value="ECO:0007669"/>
    <property type="project" value="UniProtKB-KW"/>
</dbReference>
<dbReference type="InterPro" id="IPR001341">
    <property type="entry name" value="Asp_kinase"/>
</dbReference>
<keyword evidence="3 9" id="KW-0808">Transferase</keyword>
<evidence type="ECO:0000256" key="9">
    <source>
        <dbReference type="RuleBase" id="RU003448"/>
    </source>
</evidence>
<feature type="binding site" evidence="8">
    <location>
        <position position="119"/>
    </location>
    <ligand>
        <name>substrate</name>
    </ligand>
</feature>
<dbReference type="UniPathway" id="UPA00050">
    <property type="reaction ID" value="UER00461"/>
</dbReference>
<comment type="catalytic activity">
    <reaction evidence="7 9">
        <text>L-aspartate + ATP = 4-phospho-L-aspartate + ADP</text>
        <dbReference type="Rhea" id="RHEA:23776"/>
        <dbReference type="ChEBI" id="CHEBI:29991"/>
        <dbReference type="ChEBI" id="CHEBI:30616"/>
        <dbReference type="ChEBI" id="CHEBI:57535"/>
        <dbReference type="ChEBI" id="CHEBI:456216"/>
        <dbReference type="EC" id="2.7.2.4"/>
    </reaction>
</comment>
<dbReference type="EMBL" id="QRZA01000009">
    <property type="protein sequence ID" value="RGV34113.1"/>
    <property type="molecule type" value="Genomic_DNA"/>
</dbReference>
<dbReference type="EC" id="2.7.2.4" evidence="9"/>
<evidence type="ECO:0000256" key="7">
    <source>
        <dbReference type="ARBA" id="ARBA00047872"/>
    </source>
</evidence>
<comment type="pathway">
    <text evidence="1 10">Amino-acid biosynthesis; L-lysine biosynthesis via DAP pathway; (S)-tetrahydrodipicolinate from L-aspartate: step 1/4.</text>
</comment>
<evidence type="ECO:0000256" key="3">
    <source>
        <dbReference type="ARBA" id="ARBA00022679"/>
    </source>
</evidence>
<evidence type="ECO:0000256" key="6">
    <source>
        <dbReference type="ARBA" id="ARBA00022840"/>
    </source>
</evidence>
<reference evidence="15 16" key="1">
    <citation type="submission" date="2018-08" db="EMBL/GenBank/DDBJ databases">
        <title>A genome reference for cultivated species of the human gut microbiota.</title>
        <authorList>
            <person name="Zou Y."/>
            <person name="Xue W."/>
            <person name="Luo G."/>
        </authorList>
    </citation>
    <scope>NUCLEOTIDE SEQUENCE [LARGE SCALE GENOMIC DNA]</scope>
    <source>
        <strain evidence="12 15">AF14-49</strain>
        <strain evidence="14 16">AF34-33</strain>
        <strain evidence="13 17">OF02-7</strain>
    </source>
</reference>
<proteinExistence type="inferred from homology"/>
<dbReference type="Proteomes" id="UP000286063">
    <property type="component" value="Unassembled WGS sequence"/>
</dbReference>
<evidence type="ECO:0000313" key="16">
    <source>
        <dbReference type="Proteomes" id="UP000286038"/>
    </source>
</evidence>
<organism evidence="13 17">
    <name type="scientific">Butyricimonas virosa</name>
    <dbReference type="NCBI Taxonomy" id="544645"/>
    <lineage>
        <taxon>Bacteria</taxon>
        <taxon>Pseudomonadati</taxon>
        <taxon>Bacteroidota</taxon>
        <taxon>Bacteroidia</taxon>
        <taxon>Bacteroidales</taxon>
        <taxon>Odoribacteraceae</taxon>
        <taxon>Butyricimonas</taxon>
    </lineage>
</organism>
<dbReference type="PANTHER" id="PTHR21499:SF59">
    <property type="entry name" value="ASPARTOKINASE"/>
    <property type="match status" value="1"/>
</dbReference>
<comment type="caution">
    <text evidence="13">The sequence shown here is derived from an EMBL/GenBank/DDBJ whole genome shotgun (WGS) entry which is preliminary data.</text>
</comment>
<dbReference type="GO" id="GO:0005829">
    <property type="term" value="C:cytosol"/>
    <property type="evidence" value="ECO:0007669"/>
    <property type="project" value="TreeGrafter"/>
</dbReference>
<evidence type="ECO:0000313" key="17">
    <source>
        <dbReference type="Proteomes" id="UP000286063"/>
    </source>
</evidence>
<keyword evidence="5 9" id="KW-0418">Kinase</keyword>
<dbReference type="Gene3D" id="1.20.120.1320">
    <property type="entry name" value="Aspartokinase, catalytic domain"/>
    <property type="match status" value="1"/>
</dbReference>
<keyword evidence="10" id="KW-0028">Amino-acid biosynthesis</keyword>
<dbReference type="GO" id="GO:0009089">
    <property type="term" value="P:lysine biosynthetic process via diaminopimelate"/>
    <property type="evidence" value="ECO:0007669"/>
    <property type="project" value="UniProtKB-UniPathway"/>
</dbReference>
<dbReference type="InterPro" id="IPR005260">
    <property type="entry name" value="Asp_kin_monofn"/>
</dbReference>
<protein>
    <recommendedName>
        <fullName evidence="9">Aspartokinase</fullName>
        <ecNumber evidence="9">2.7.2.4</ecNumber>
    </recommendedName>
</protein>
<dbReference type="RefSeq" id="WP_117721761.1">
    <property type="nucleotide sequence ID" value="NZ_CABJDM010000037.1"/>
</dbReference>
<dbReference type="InterPro" id="IPR042199">
    <property type="entry name" value="AsparK_Bifunc_asparK/hSer_DH"/>
</dbReference>
<dbReference type="CDD" id="cd04243">
    <property type="entry name" value="AAK_AK-HSDH-like"/>
    <property type="match status" value="1"/>
</dbReference>
<dbReference type="GO" id="GO:0004072">
    <property type="term" value="F:aspartate kinase activity"/>
    <property type="evidence" value="ECO:0007669"/>
    <property type="project" value="UniProtKB-EC"/>
</dbReference>
<dbReference type="NCBIfam" id="TIGR00657">
    <property type="entry name" value="asp_kinases"/>
    <property type="match status" value="1"/>
</dbReference>
<dbReference type="GO" id="GO:0009088">
    <property type="term" value="P:threonine biosynthetic process"/>
    <property type="evidence" value="ECO:0007669"/>
    <property type="project" value="UniProtKB-UniPathway"/>
</dbReference>
<name>A0A413IPX3_9BACT</name>
<keyword evidence="4 8" id="KW-0547">Nucleotide-binding</keyword>
<dbReference type="GO" id="GO:0009090">
    <property type="term" value="P:homoserine biosynthetic process"/>
    <property type="evidence" value="ECO:0007669"/>
    <property type="project" value="TreeGrafter"/>
</dbReference>
<evidence type="ECO:0000256" key="2">
    <source>
        <dbReference type="ARBA" id="ARBA00010122"/>
    </source>
</evidence>
<comment type="pathway">
    <text evidence="10">Amino-acid biosynthesis; L-threonine biosynthesis; L-threonine from L-aspartate: step 1/5.</text>
</comment>
<keyword evidence="6 8" id="KW-0067">ATP-binding</keyword>
<dbReference type="SUPFAM" id="SSF53633">
    <property type="entry name" value="Carbamate kinase-like"/>
    <property type="match status" value="1"/>
</dbReference>
<evidence type="ECO:0000313" key="14">
    <source>
        <dbReference type="EMBL" id="RHM39209.1"/>
    </source>
</evidence>
<dbReference type="PIRSF" id="PIRSF000726">
    <property type="entry name" value="Asp_kin"/>
    <property type="match status" value="1"/>
</dbReference>
<comment type="similarity">
    <text evidence="2 9">Belongs to the aspartokinase family.</text>
</comment>
<sequence length="427" mass="48772">MKVFKFGGASVKDAAGVKNLSSIVHQQHGQLIVVVSAMGKTTNLLETLCNAYFHQDPKTTAIMKELKNFHLDIVNTLFPLNDTIHKHLEELFTSLENILASESSLCYDYEYDRIICFGELISTTIISDYLKMKGIENQFIDIRKFLKTDQNYRNANIDLELSEQLCKDAFDFNTSSVFVTQGFIAGTRTNQTTTLGREGSDYTAALLANLLNAEDVTIWKDVPGVMNADPKEYEKAQVISRMSYKEAIELSHFGAKVIHPKTIKPIQNKQIPLYVRSFLHPESEGTVIQEIDEHLKLPPIYINKENQCLLTLTPRDFSFIAEEKLSHIFAVLAQYKLKLNLMQNSAISFSFCVDCNSAVFNEFLDQLREEFEVRYNQDVKLITIRHYNEEIIREIIGDIPSLVEQRSRTTAQFVLKNVPTDFTIPEK</sequence>
<evidence type="ECO:0000256" key="5">
    <source>
        <dbReference type="ARBA" id="ARBA00022777"/>
    </source>
</evidence>
<evidence type="ECO:0000256" key="10">
    <source>
        <dbReference type="RuleBase" id="RU004249"/>
    </source>
</evidence>
<evidence type="ECO:0000259" key="11">
    <source>
        <dbReference type="Pfam" id="PF00696"/>
    </source>
</evidence>
<evidence type="ECO:0000256" key="1">
    <source>
        <dbReference type="ARBA" id="ARBA00004766"/>
    </source>
</evidence>
<dbReference type="UniPathway" id="UPA00051">
    <property type="reaction ID" value="UER00462"/>
</dbReference>
<dbReference type="SUPFAM" id="SSF55021">
    <property type="entry name" value="ACT-like"/>
    <property type="match status" value="1"/>
</dbReference>
<feature type="binding site" evidence="8">
    <location>
        <begin position="256"/>
        <end position="257"/>
    </location>
    <ligand>
        <name>ATP</name>
        <dbReference type="ChEBI" id="CHEBI:30616"/>
    </ligand>
</feature>
<comment type="pathway">
    <text evidence="10">Amino-acid biosynthesis; L-methionine biosynthesis via de novo pathway; L-homoserine from L-aspartate: step 1/3.</text>
</comment>
<dbReference type="Proteomes" id="UP000283589">
    <property type="component" value="Unassembled WGS sequence"/>
</dbReference>
<dbReference type="OrthoDB" id="9799110at2"/>
<dbReference type="Pfam" id="PF00696">
    <property type="entry name" value="AA_kinase"/>
    <property type="match status" value="1"/>
</dbReference>
<dbReference type="AlphaFoldDB" id="A0A413IPX3"/>
<evidence type="ECO:0000256" key="8">
    <source>
        <dbReference type="PIRSR" id="PIRSR000726-1"/>
    </source>
</evidence>
<dbReference type="EMBL" id="QSCR01000007">
    <property type="protein sequence ID" value="RGY19199.1"/>
    <property type="molecule type" value="Genomic_DNA"/>
</dbReference>
<dbReference type="InterPro" id="IPR001048">
    <property type="entry name" value="Asp/Glu/Uridylate_kinase"/>
</dbReference>
<feature type="binding site" evidence="8">
    <location>
        <begin position="5"/>
        <end position="8"/>
    </location>
    <ligand>
        <name>ATP</name>
        <dbReference type="ChEBI" id="CHEBI:30616"/>
    </ligand>
</feature>
<evidence type="ECO:0000313" key="15">
    <source>
        <dbReference type="Proteomes" id="UP000283589"/>
    </source>
</evidence>
<evidence type="ECO:0000313" key="12">
    <source>
        <dbReference type="EMBL" id="RGV34113.1"/>
    </source>
</evidence>
<feature type="domain" description="Aspartate/glutamate/uridylate kinase" evidence="11">
    <location>
        <begin position="2"/>
        <end position="277"/>
    </location>
</feature>
<evidence type="ECO:0000313" key="13">
    <source>
        <dbReference type="EMBL" id="RGY19199.1"/>
    </source>
</evidence>
<dbReference type="Proteomes" id="UP000286038">
    <property type="component" value="Unassembled WGS sequence"/>
</dbReference>
<dbReference type="Gene3D" id="3.40.1160.10">
    <property type="entry name" value="Acetylglutamate kinase-like"/>
    <property type="match status" value="1"/>
</dbReference>
<dbReference type="PANTHER" id="PTHR21499">
    <property type="entry name" value="ASPARTATE KINASE"/>
    <property type="match status" value="1"/>
</dbReference>
<accession>A0A413IPX3</accession>
<feature type="binding site" evidence="8">
    <location>
        <position position="42"/>
    </location>
    <ligand>
        <name>substrate</name>
    </ligand>
</feature>
<dbReference type="InterPro" id="IPR036393">
    <property type="entry name" value="AceGlu_kinase-like_sf"/>
</dbReference>